<dbReference type="Proteomes" id="UP000014760">
    <property type="component" value="Unassembled WGS sequence"/>
</dbReference>
<evidence type="ECO:0000256" key="2">
    <source>
        <dbReference type="ARBA" id="ARBA00004496"/>
    </source>
</evidence>
<protein>
    <recommendedName>
        <fullName evidence="3">Armadillo repeat-containing protein 8</fullName>
    </recommendedName>
</protein>
<dbReference type="Gene3D" id="1.25.10.10">
    <property type="entry name" value="Leucine-rich Repeat Variant"/>
    <property type="match status" value="2"/>
</dbReference>
<dbReference type="HOGENOM" id="CLU_002741_3_0_1"/>
<dbReference type="EnsemblMetazoa" id="CapteT150039">
    <property type="protein sequence ID" value="CapteP150039"/>
    <property type="gene ID" value="CapteG150039"/>
</dbReference>
<dbReference type="GO" id="GO:0005634">
    <property type="term" value="C:nucleus"/>
    <property type="evidence" value="ECO:0007669"/>
    <property type="project" value="UniProtKB-SubCell"/>
</dbReference>
<dbReference type="PANTHER" id="PTHR15651:SF7">
    <property type="entry name" value="ARMADILLO REPEAT-CONTAINING PROTEIN 8"/>
    <property type="match status" value="1"/>
</dbReference>
<dbReference type="GO" id="GO:0005737">
    <property type="term" value="C:cytoplasm"/>
    <property type="evidence" value="ECO:0007669"/>
    <property type="project" value="UniProtKB-SubCell"/>
</dbReference>
<dbReference type="FunFam" id="1.25.10.10:FF:000061">
    <property type="entry name" value="armadillo repeat-containing protein 8 isoform X1"/>
    <property type="match status" value="1"/>
</dbReference>
<dbReference type="OMA" id="KGTDQHV"/>
<evidence type="ECO:0000256" key="3">
    <source>
        <dbReference type="ARBA" id="ARBA00013746"/>
    </source>
</evidence>
<dbReference type="InterPro" id="IPR016024">
    <property type="entry name" value="ARM-type_fold"/>
</dbReference>
<comment type="subcellular location">
    <subcellularLocation>
        <location evidence="2">Cytoplasm</location>
    </subcellularLocation>
    <subcellularLocation>
        <location evidence="1">Nucleus</location>
    </subcellularLocation>
</comment>
<evidence type="ECO:0000256" key="5">
    <source>
        <dbReference type="ARBA" id="ARBA00022737"/>
    </source>
</evidence>
<dbReference type="GO" id="GO:0034657">
    <property type="term" value="C:GID complex"/>
    <property type="evidence" value="ECO:0007669"/>
    <property type="project" value="TreeGrafter"/>
</dbReference>
<dbReference type="InterPro" id="IPR000225">
    <property type="entry name" value="Armadillo"/>
</dbReference>
<dbReference type="SUPFAM" id="SSF48371">
    <property type="entry name" value="ARM repeat"/>
    <property type="match status" value="1"/>
</dbReference>
<evidence type="ECO:0000313" key="7">
    <source>
        <dbReference type="EMBL" id="ELU07690.1"/>
    </source>
</evidence>
<reference evidence="8" key="3">
    <citation type="submission" date="2015-06" db="UniProtKB">
        <authorList>
            <consortium name="EnsemblMetazoa"/>
        </authorList>
    </citation>
    <scope>IDENTIFICATION</scope>
</reference>
<reference evidence="7 9" key="2">
    <citation type="journal article" date="2013" name="Nature">
        <title>Insights into bilaterian evolution from three spiralian genomes.</title>
        <authorList>
            <person name="Simakov O."/>
            <person name="Marletaz F."/>
            <person name="Cho S.J."/>
            <person name="Edsinger-Gonzales E."/>
            <person name="Havlak P."/>
            <person name="Hellsten U."/>
            <person name="Kuo D.H."/>
            <person name="Larsson T."/>
            <person name="Lv J."/>
            <person name="Arendt D."/>
            <person name="Savage R."/>
            <person name="Osoegawa K."/>
            <person name="de Jong P."/>
            <person name="Grimwood J."/>
            <person name="Chapman J.A."/>
            <person name="Shapiro H."/>
            <person name="Aerts A."/>
            <person name="Otillar R.P."/>
            <person name="Terry A.Y."/>
            <person name="Boore J.L."/>
            <person name="Grigoriev I.V."/>
            <person name="Lindberg D.R."/>
            <person name="Seaver E.C."/>
            <person name="Weisblat D.A."/>
            <person name="Putnam N.H."/>
            <person name="Rokhsar D.S."/>
        </authorList>
    </citation>
    <scope>NUCLEOTIDE SEQUENCE</scope>
    <source>
        <strain evidence="7 9">I ESC-2004</strain>
    </source>
</reference>
<dbReference type="AlphaFoldDB" id="R7UN94"/>
<dbReference type="GO" id="GO:0043161">
    <property type="term" value="P:proteasome-mediated ubiquitin-dependent protein catabolic process"/>
    <property type="evidence" value="ECO:0007669"/>
    <property type="project" value="TreeGrafter"/>
</dbReference>
<evidence type="ECO:0000256" key="1">
    <source>
        <dbReference type="ARBA" id="ARBA00004123"/>
    </source>
</evidence>
<gene>
    <name evidence="7" type="ORF">CAPTEDRAFT_150039</name>
</gene>
<dbReference type="PANTHER" id="PTHR15651">
    <property type="entry name" value="ARMADILLO REPEAT-CONTAINING PROTEIN 8"/>
    <property type="match status" value="1"/>
</dbReference>
<dbReference type="EMBL" id="AMQN01006977">
    <property type="status" value="NOT_ANNOTATED_CDS"/>
    <property type="molecule type" value="Genomic_DNA"/>
</dbReference>
<reference evidence="9" key="1">
    <citation type="submission" date="2012-12" db="EMBL/GenBank/DDBJ databases">
        <authorList>
            <person name="Hellsten U."/>
            <person name="Grimwood J."/>
            <person name="Chapman J.A."/>
            <person name="Shapiro H."/>
            <person name="Aerts A."/>
            <person name="Otillar R.P."/>
            <person name="Terry A.Y."/>
            <person name="Boore J.L."/>
            <person name="Simakov O."/>
            <person name="Marletaz F."/>
            <person name="Cho S.-J."/>
            <person name="Edsinger-Gonzales E."/>
            <person name="Havlak P."/>
            <person name="Kuo D.-H."/>
            <person name="Larsson T."/>
            <person name="Lv J."/>
            <person name="Arendt D."/>
            <person name="Savage R."/>
            <person name="Osoegawa K."/>
            <person name="de Jong P."/>
            <person name="Lindberg D.R."/>
            <person name="Seaver E.C."/>
            <person name="Weisblat D.A."/>
            <person name="Putnam N.H."/>
            <person name="Grigoriev I.V."/>
            <person name="Rokhsar D.S."/>
        </authorList>
    </citation>
    <scope>NUCLEOTIDE SEQUENCE</scope>
    <source>
        <strain evidence="9">I ESC-2004</strain>
    </source>
</reference>
<evidence type="ECO:0000313" key="9">
    <source>
        <dbReference type="Proteomes" id="UP000014760"/>
    </source>
</evidence>
<dbReference type="EMBL" id="KB299669">
    <property type="protein sequence ID" value="ELU07690.1"/>
    <property type="molecule type" value="Genomic_DNA"/>
</dbReference>
<keyword evidence="9" id="KW-1185">Reference proteome</keyword>
<accession>R7UN94</accession>
<evidence type="ECO:0000256" key="4">
    <source>
        <dbReference type="ARBA" id="ARBA00022490"/>
    </source>
</evidence>
<evidence type="ECO:0000256" key="6">
    <source>
        <dbReference type="ARBA" id="ARBA00023242"/>
    </source>
</evidence>
<evidence type="ECO:0000313" key="8">
    <source>
        <dbReference type="EnsemblMetazoa" id="CapteP150039"/>
    </source>
</evidence>
<dbReference type="InterPro" id="IPR011989">
    <property type="entry name" value="ARM-like"/>
</dbReference>
<dbReference type="SMART" id="SM00185">
    <property type="entry name" value="ARM"/>
    <property type="match status" value="8"/>
</dbReference>
<keyword evidence="5" id="KW-0677">Repeat</keyword>
<proteinExistence type="predicted"/>
<dbReference type="FunFam" id="1.25.10.10:FF:000070">
    <property type="entry name" value="armadillo repeat-containing protein 8 isoform X1"/>
    <property type="match status" value="1"/>
</dbReference>
<organism evidence="7">
    <name type="scientific">Capitella teleta</name>
    <name type="common">Polychaete worm</name>
    <dbReference type="NCBI Taxonomy" id="283909"/>
    <lineage>
        <taxon>Eukaryota</taxon>
        <taxon>Metazoa</taxon>
        <taxon>Spiralia</taxon>
        <taxon>Lophotrochozoa</taxon>
        <taxon>Annelida</taxon>
        <taxon>Polychaeta</taxon>
        <taxon>Sedentaria</taxon>
        <taxon>Scolecida</taxon>
        <taxon>Capitellidae</taxon>
        <taxon>Capitella</taxon>
    </lineage>
</organism>
<sequence length="659" mass="73521">MMDLGISSFEQIFDPDPKCWFHAVRNIKNGIIGNNWQKEQLITLGVVPRLLQFMVDEGVPLDLRLECAVVLGSLAKGRESNVRALIDAGCVPILFKDLNQNCLRYTEACLRCLRTIFNSPYSPSELVYQDPGIMPHLVSIMSKSACTQECVTNILSNCCKNAEQQAILSSNGAIAALAPLLASDNYRVQMPVLRCLAMLCHQNHQVSMSVATATFNGDLITSMLSRLISRDKTTEMQMAAAKCLTYLCRADAISASEPIIGFKTLATLIRLCKSDKTWEERVEGAELLAYLIEVDISLQRMAAISDQIISTLAEYFKYPGSPFDSMLMPTKKVFLNDDILVGNELRQAAFRAYASLGANDEDIRRRIIETEDLMQHIVNGLSDPVLKVQMAAIRCLHSLSRSVQQLRTNFQDHSVWKPIIKLLRNAPEEILIVASSTLCNLLLEFSPSKEPILDSGVVDLLVSLTRHEEPTLRLNGTWALMNMTFQSDQKVRSQIMSVLGADQLFRLLSDPDVNILMKTLGLMRNLLSNKTQIDQIMTIHGTQVMQAVTLILEGDHAVEVKEQALCILANVADGDIAKGCIMGNENILRKVMNYMVHSNVKLQIAGTFCISNLLWNDDEGAVERQQKLRDLGVQRILQQLLGTNDSVLFDRVKTALQQF</sequence>
<keyword evidence="4" id="KW-0963">Cytoplasm</keyword>
<dbReference type="OrthoDB" id="5559898at2759"/>
<keyword evidence="6" id="KW-0539">Nucleus</keyword>
<name>R7UN94_CAPTE</name>
<dbReference type="STRING" id="283909.R7UN94"/>
<dbReference type="InterPro" id="IPR038739">
    <property type="entry name" value="ARMC8/Vid28"/>
</dbReference>